<dbReference type="PROSITE" id="PS50157">
    <property type="entry name" value="ZINC_FINGER_C2H2_2"/>
    <property type="match status" value="1"/>
</dbReference>
<feature type="domain" description="C2H2-type" evidence="6">
    <location>
        <begin position="98"/>
        <end position="121"/>
    </location>
</feature>
<dbReference type="GO" id="GO:0000977">
    <property type="term" value="F:RNA polymerase II transcription regulatory region sequence-specific DNA binding"/>
    <property type="evidence" value="ECO:0007669"/>
    <property type="project" value="TreeGrafter"/>
</dbReference>
<keyword evidence="4" id="KW-0862">Zinc</keyword>
<dbReference type="SMART" id="SM00355">
    <property type="entry name" value="ZnF_C2H2"/>
    <property type="match status" value="5"/>
</dbReference>
<accession>A0A2T7P8D4</accession>
<evidence type="ECO:0000256" key="5">
    <source>
        <dbReference type="PROSITE-ProRule" id="PRU00042"/>
    </source>
</evidence>
<dbReference type="GO" id="GO:0000981">
    <property type="term" value="F:DNA-binding transcription factor activity, RNA polymerase II-specific"/>
    <property type="evidence" value="ECO:0007669"/>
    <property type="project" value="TreeGrafter"/>
</dbReference>
<sequence>MCHVTLSRFPVCRPAPSNKPGESAVWQYHSQFRDPPNQAPFAIPSSEVVSGGGAHLAPRHSPGVAPLFEFVCRKCNAGYVKPGHFRRHEANCDGTNRLMCQICRRGFSQTCALKEHMRGFHGMGDQIVCKYCGKKFKYKTAVYIHRCPEKERFLTAKEYGGADDQRPLQMNYLNDGDERCWQGRVTRLSCHLLSADLTMSGMRGGRSSLQRTFQLLQCDGAVRVARACAYPLMCPSCRRTFRHVQSLNRHKWKCLGLRKIQCDLCGRITYRLDYHKAHMLRVHGLVDCQVNEDDSSNVT</sequence>
<evidence type="ECO:0000256" key="1">
    <source>
        <dbReference type="ARBA" id="ARBA00022723"/>
    </source>
</evidence>
<dbReference type="InterPro" id="IPR036236">
    <property type="entry name" value="Znf_C2H2_sf"/>
</dbReference>
<keyword evidence="2" id="KW-0677">Repeat</keyword>
<reference evidence="7 8" key="1">
    <citation type="submission" date="2018-04" db="EMBL/GenBank/DDBJ databases">
        <title>The genome of golden apple snail Pomacea canaliculata provides insight into stress tolerance and invasive adaptation.</title>
        <authorList>
            <person name="Liu C."/>
            <person name="Liu B."/>
            <person name="Ren Y."/>
            <person name="Zhang Y."/>
            <person name="Wang H."/>
            <person name="Li S."/>
            <person name="Jiang F."/>
            <person name="Yin L."/>
            <person name="Zhang G."/>
            <person name="Qian W."/>
            <person name="Fan W."/>
        </authorList>
    </citation>
    <scope>NUCLEOTIDE SEQUENCE [LARGE SCALE GENOMIC DNA]</scope>
    <source>
        <strain evidence="7">SZHN2017</strain>
        <tissue evidence="7">Muscle</tissue>
    </source>
</reference>
<evidence type="ECO:0000259" key="6">
    <source>
        <dbReference type="PROSITE" id="PS50157"/>
    </source>
</evidence>
<dbReference type="GO" id="GO:0005634">
    <property type="term" value="C:nucleus"/>
    <property type="evidence" value="ECO:0007669"/>
    <property type="project" value="TreeGrafter"/>
</dbReference>
<evidence type="ECO:0000256" key="4">
    <source>
        <dbReference type="ARBA" id="ARBA00022833"/>
    </source>
</evidence>
<protein>
    <recommendedName>
        <fullName evidence="6">C2H2-type domain-containing protein</fullName>
    </recommendedName>
</protein>
<gene>
    <name evidence="7" type="ORF">C0Q70_08945</name>
</gene>
<dbReference type="GO" id="GO:0008270">
    <property type="term" value="F:zinc ion binding"/>
    <property type="evidence" value="ECO:0007669"/>
    <property type="project" value="UniProtKB-KW"/>
</dbReference>
<dbReference type="Proteomes" id="UP000245119">
    <property type="component" value="Linkage Group LG5"/>
</dbReference>
<dbReference type="InterPro" id="IPR013087">
    <property type="entry name" value="Znf_C2H2_type"/>
</dbReference>
<comment type="caution">
    <text evidence="7">The sequence shown here is derived from an EMBL/GenBank/DDBJ whole genome shotgun (WGS) entry which is preliminary data.</text>
</comment>
<keyword evidence="3 5" id="KW-0863">Zinc-finger</keyword>
<dbReference type="PANTHER" id="PTHR24409:SF295">
    <property type="entry name" value="AZ2-RELATED"/>
    <property type="match status" value="1"/>
</dbReference>
<dbReference type="Gene3D" id="3.30.160.60">
    <property type="entry name" value="Classic Zinc Finger"/>
    <property type="match status" value="2"/>
</dbReference>
<evidence type="ECO:0000313" key="8">
    <source>
        <dbReference type="Proteomes" id="UP000245119"/>
    </source>
</evidence>
<dbReference type="SUPFAM" id="SSF57667">
    <property type="entry name" value="beta-beta-alpha zinc fingers"/>
    <property type="match status" value="2"/>
</dbReference>
<dbReference type="AlphaFoldDB" id="A0A2T7P8D4"/>
<keyword evidence="8" id="KW-1185">Reference proteome</keyword>
<name>A0A2T7P8D4_POMCA</name>
<evidence type="ECO:0000256" key="3">
    <source>
        <dbReference type="ARBA" id="ARBA00022771"/>
    </source>
</evidence>
<evidence type="ECO:0000313" key="7">
    <source>
        <dbReference type="EMBL" id="PVD29690.1"/>
    </source>
</evidence>
<organism evidence="7 8">
    <name type="scientific">Pomacea canaliculata</name>
    <name type="common">Golden apple snail</name>
    <dbReference type="NCBI Taxonomy" id="400727"/>
    <lineage>
        <taxon>Eukaryota</taxon>
        <taxon>Metazoa</taxon>
        <taxon>Spiralia</taxon>
        <taxon>Lophotrochozoa</taxon>
        <taxon>Mollusca</taxon>
        <taxon>Gastropoda</taxon>
        <taxon>Caenogastropoda</taxon>
        <taxon>Architaenioglossa</taxon>
        <taxon>Ampullarioidea</taxon>
        <taxon>Ampullariidae</taxon>
        <taxon>Pomacea</taxon>
    </lineage>
</organism>
<dbReference type="EMBL" id="PZQS01000005">
    <property type="protein sequence ID" value="PVD29690.1"/>
    <property type="molecule type" value="Genomic_DNA"/>
</dbReference>
<dbReference type="PANTHER" id="PTHR24409">
    <property type="entry name" value="ZINC FINGER PROTEIN 142"/>
    <property type="match status" value="1"/>
</dbReference>
<keyword evidence="1" id="KW-0479">Metal-binding</keyword>
<evidence type="ECO:0000256" key="2">
    <source>
        <dbReference type="ARBA" id="ARBA00022737"/>
    </source>
</evidence>
<dbReference type="PROSITE" id="PS00028">
    <property type="entry name" value="ZINC_FINGER_C2H2_1"/>
    <property type="match status" value="1"/>
</dbReference>
<proteinExistence type="predicted"/>